<feature type="domain" description="DUF7402" evidence="5">
    <location>
        <begin position="660"/>
        <end position="798"/>
    </location>
</feature>
<dbReference type="STRING" id="5288.A0A5C5FPE3"/>
<proteinExistence type="inferred from homology"/>
<comment type="similarity">
    <text evidence="1">Belongs to the PIGL family.</text>
</comment>
<evidence type="ECO:0000313" key="6">
    <source>
        <dbReference type="EMBL" id="TNY18728.1"/>
    </source>
</evidence>
<dbReference type="SUPFAM" id="SSF102588">
    <property type="entry name" value="LmbE-like"/>
    <property type="match status" value="1"/>
</dbReference>
<reference evidence="6 7" key="1">
    <citation type="submission" date="2019-03" db="EMBL/GenBank/DDBJ databases">
        <title>Rhodosporidium diobovatum UCD-FST 08-225 genome sequencing, assembly, and annotation.</title>
        <authorList>
            <person name="Fakankun I.U."/>
            <person name="Fristensky B."/>
            <person name="Levin D.B."/>
        </authorList>
    </citation>
    <scope>NUCLEOTIDE SEQUENCE [LARGE SCALE GENOMIC DNA]</scope>
    <source>
        <strain evidence="6 7">UCD-FST 08-225</strain>
    </source>
</reference>
<dbReference type="Gene3D" id="3.40.50.10320">
    <property type="entry name" value="LmbE-like"/>
    <property type="match status" value="1"/>
</dbReference>
<keyword evidence="7" id="KW-1185">Reference proteome</keyword>
<dbReference type="SUPFAM" id="SSF49785">
    <property type="entry name" value="Galactose-binding domain-like"/>
    <property type="match status" value="4"/>
</dbReference>
<dbReference type="GO" id="GO:0000225">
    <property type="term" value="F:N-acetylglucosaminylphosphatidylinositol deacetylase activity"/>
    <property type="evidence" value="ECO:0007669"/>
    <property type="project" value="UniProtKB-EC"/>
</dbReference>
<comment type="caution">
    <text evidence="6">The sequence shown here is derived from an EMBL/GenBank/DDBJ whole genome shotgun (WGS) entry which is preliminary data.</text>
</comment>
<dbReference type="OrthoDB" id="2526946at2759"/>
<dbReference type="Gene3D" id="2.60.120.260">
    <property type="entry name" value="Galactose-binding domain-like"/>
    <property type="match status" value="4"/>
</dbReference>
<feature type="domain" description="DUF7402" evidence="5">
    <location>
        <begin position="965"/>
        <end position="1100"/>
    </location>
</feature>
<evidence type="ECO:0000256" key="3">
    <source>
        <dbReference type="SAM" id="MobiDB-lite"/>
    </source>
</evidence>
<gene>
    <name evidence="6" type="ORF">DMC30DRAFT_39440</name>
</gene>
<evidence type="ECO:0000256" key="2">
    <source>
        <dbReference type="ARBA" id="ARBA00012176"/>
    </source>
</evidence>
<accession>A0A5C5FPE3</accession>
<protein>
    <recommendedName>
        <fullName evidence="2">N-acetylglucosaminylphosphatidylinositol deacetylase</fullName>
        <ecNumber evidence="2">3.5.1.89</ecNumber>
    </recommendedName>
</protein>
<dbReference type="Pfam" id="PF24135">
    <property type="entry name" value="DUF7402"/>
    <property type="match status" value="4"/>
</dbReference>
<evidence type="ECO:0000256" key="1">
    <source>
        <dbReference type="ARBA" id="ARBA00006066"/>
    </source>
</evidence>
<evidence type="ECO:0000313" key="7">
    <source>
        <dbReference type="Proteomes" id="UP000311382"/>
    </source>
</evidence>
<dbReference type="InterPro" id="IPR003737">
    <property type="entry name" value="GlcNAc_PI_deacetylase-related"/>
</dbReference>
<evidence type="ECO:0000256" key="4">
    <source>
        <dbReference type="SAM" id="SignalP"/>
    </source>
</evidence>
<feature type="domain" description="DUF7402" evidence="5">
    <location>
        <begin position="465"/>
        <end position="603"/>
    </location>
</feature>
<feature type="domain" description="DUF7402" evidence="5">
    <location>
        <begin position="307"/>
        <end position="440"/>
    </location>
</feature>
<feature type="region of interest" description="Disordered" evidence="3">
    <location>
        <begin position="848"/>
        <end position="891"/>
    </location>
</feature>
<feature type="region of interest" description="Disordered" evidence="3">
    <location>
        <begin position="935"/>
        <end position="957"/>
    </location>
</feature>
<feature type="region of interest" description="Disordered" evidence="3">
    <location>
        <begin position="1132"/>
        <end position="1186"/>
    </location>
</feature>
<feature type="region of interest" description="Disordered" evidence="3">
    <location>
        <begin position="669"/>
        <end position="689"/>
    </location>
</feature>
<dbReference type="Pfam" id="PF02585">
    <property type="entry name" value="PIG-L"/>
    <property type="match status" value="1"/>
</dbReference>
<dbReference type="InterPro" id="IPR055826">
    <property type="entry name" value="DUF7402"/>
</dbReference>
<feature type="chain" id="PRO_5022851613" description="N-acetylglucosaminylphosphatidylinositol deacetylase" evidence="4">
    <location>
        <begin position="26"/>
        <end position="1186"/>
    </location>
</feature>
<dbReference type="AlphaFoldDB" id="A0A5C5FPE3"/>
<sequence length="1186" mass="119237">MSRPSCVALAAVAVLLSAVVSRVQGAVFNCVGGSVYAVAHPDDDLLFQSPTLLDDIDSGECITSIFLTSGDSGAGGSYAQSRETGNQAAYSQMFGVDNSWTEFYATFGGQPVLVRTLVAKPQHQAVFFRLPDGGWDTAGFPSTGYQTLRGLYFGTISSITNQPGDATYTLATLKQAVSQILAARQPARVRTLDHLSDFDGGDHDDHLTTGRLIKEVVGSASVSGFMGYPVQNLPPTLSTTSTAFQRKSAALFAYAPYDSAMCQSLSACSGRGESSWLQREYAVTPTLATKSSSGAPQTPVTLPSGTNIAPLAVASSSSDEGSSVPSAAIDGVVSGYPRNGTAEWASDHQGAGAWLRLTWSKPVSVSAVVLYDRPNENDWLKAGTLAFSDGSSVGFTNPVNDGSATVIQLSRTYTTTSLLLTVTQVSSATVSVGISELQVYGTLGATASSTSSAPASTSTGSVSGNLARNATASASSWGVATDQTPDKAIDGIVNGYKPDGTGDYTREWATDHEGAGAYLALQWDSPVTANQIVLFDRPNLDDAVTSATISFSDGSNVAVSAHNNAGEATTLSFAAKTFSSLVFTVDSVSNTTSNIGLAELQVFFASGSTATASATSASPSSTATASSIPASSSSTAATSSAVAPSSTAAQPQPTGSSSLNLARNATASASTWSDATSQTPDKAVDGVVSGYKEDGSGDYTKEWASDHEGAGATFALTWSSPVTATRFVLYDRPNLNDQITSAYIQFSDQSTVTVPTLANDGSATAVDFAEKTFSSAVLYITGASNTTSNIGLAEIQVFYVAANRLAASSTTASVIDSSAASSSLITSTSSGTAAASYSSAPLSGSSAAPTSGASGSASSAAATSGAQSSSSPRVTSASSSTEASSNSVLPASASTSSRTTITFASAASTASSTAVPSASDSSRLVTSSVAPSVRSSPVSLAASSTPSSTSASATPAAPSATGLVNLARQVQAVSASSSNSGTGQTANKAIDGVISGYPSNFSAEWATNGQGAGAWLQLTWPSPVTLNQVALFDRPNTNDWITNATLRFSDGSVVSTGALTNSGAGAYVNFTARDTTSLRFTVVSVSSSTSNAGLAEIQVFNNPSARIPAPSSSASSSSTVASSTSAVTTGTSSAVTAGQASGTPVSTAPATTSASSASAVSGSAISSSPAPRTSPSSTFSSSAPST</sequence>
<dbReference type="InterPro" id="IPR008979">
    <property type="entry name" value="Galactose-bd-like_sf"/>
</dbReference>
<dbReference type="EMBL" id="SOZI01000124">
    <property type="protein sequence ID" value="TNY18728.1"/>
    <property type="molecule type" value="Genomic_DNA"/>
</dbReference>
<feature type="signal peptide" evidence="4">
    <location>
        <begin position="1"/>
        <end position="25"/>
    </location>
</feature>
<dbReference type="EC" id="3.5.1.89" evidence="2"/>
<dbReference type="InterPro" id="IPR024078">
    <property type="entry name" value="LmbE-like_dom_sf"/>
</dbReference>
<name>A0A5C5FPE3_9BASI</name>
<dbReference type="Proteomes" id="UP000311382">
    <property type="component" value="Unassembled WGS sequence"/>
</dbReference>
<organism evidence="6 7">
    <name type="scientific">Rhodotorula diobovata</name>
    <dbReference type="NCBI Taxonomy" id="5288"/>
    <lineage>
        <taxon>Eukaryota</taxon>
        <taxon>Fungi</taxon>
        <taxon>Dikarya</taxon>
        <taxon>Basidiomycota</taxon>
        <taxon>Pucciniomycotina</taxon>
        <taxon>Microbotryomycetes</taxon>
        <taxon>Sporidiobolales</taxon>
        <taxon>Sporidiobolaceae</taxon>
        <taxon>Rhodotorula</taxon>
    </lineage>
</organism>
<evidence type="ECO:0000259" key="5">
    <source>
        <dbReference type="Pfam" id="PF24135"/>
    </source>
</evidence>
<keyword evidence="4" id="KW-0732">Signal</keyword>
<feature type="compositionally biased region" description="Low complexity" evidence="3">
    <location>
        <begin position="669"/>
        <end position="679"/>
    </location>
</feature>